<comment type="similarity">
    <text evidence="1 5">Belongs to the flavin oxidoreductase frp family.</text>
</comment>
<evidence type="ECO:0000313" key="7">
    <source>
        <dbReference type="EMBL" id="MEQ2456456.1"/>
    </source>
</evidence>
<evidence type="ECO:0000259" key="6">
    <source>
        <dbReference type="Pfam" id="PF00881"/>
    </source>
</evidence>
<evidence type="ECO:0000256" key="3">
    <source>
        <dbReference type="ARBA" id="ARBA00022643"/>
    </source>
</evidence>
<dbReference type="SUPFAM" id="SSF55469">
    <property type="entry name" value="FMN-dependent nitroreductase-like"/>
    <property type="match status" value="1"/>
</dbReference>
<protein>
    <submittedName>
        <fullName evidence="7">Nitroreductase family protein</fullName>
    </submittedName>
</protein>
<gene>
    <name evidence="7" type="ORF">WMO45_07975</name>
</gene>
<dbReference type="InterPro" id="IPR029479">
    <property type="entry name" value="Nitroreductase"/>
</dbReference>
<dbReference type="Pfam" id="PF00881">
    <property type="entry name" value="Nitroreductase"/>
    <property type="match status" value="1"/>
</dbReference>
<evidence type="ECO:0000256" key="1">
    <source>
        <dbReference type="ARBA" id="ARBA00008366"/>
    </source>
</evidence>
<keyword evidence="5" id="KW-0521">NADP</keyword>
<evidence type="ECO:0000256" key="4">
    <source>
        <dbReference type="ARBA" id="ARBA00023002"/>
    </source>
</evidence>
<keyword evidence="4 5" id="KW-0560">Oxidoreductase</keyword>
<dbReference type="Proteomes" id="UP001440599">
    <property type="component" value="Unassembled WGS sequence"/>
</dbReference>
<sequence>MNEVLQQLHARKSVRAFLDKPIAPADKAAILEAACAAPTAGNQQLYTILDITDQAVKDTLAETCDHQPFIAQAPLVLIFCADCQKWQDAFAAGGCQPRNPAVGDLLLAFCDANIAAQNAVTAAWSLGIGSCYIGDILERCETHRELLHLPEYVVPAAMLVFGWPTQQQLERQKPRRRAMEHIVHENTYRHMGAAELEAMLADNAGPRPYAEWLAAFCKRKYNSDFSREMSRSAAEYLKAFQR</sequence>
<evidence type="ECO:0000313" key="8">
    <source>
        <dbReference type="Proteomes" id="UP001440599"/>
    </source>
</evidence>
<evidence type="ECO:0000256" key="5">
    <source>
        <dbReference type="PIRNR" id="PIRNR005426"/>
    </source>
</evidence>
<keyword evidence="2 5" id="KW-0285">Flavoprotein</keyword>
<proteinExistence type="inferred from homology"/>
<dbReference type="PIRSF" id="PIRSF005426">
    <property type="entry name" value="Frp"/>
    <property type="match status" value="1"/>
</dbReference>
<accession>A0ABV1ES52</accession>
<feature type="domain" description="Nitroreductase" evidence="6">
    <location>
        <begin position="10"/>
        <end position="163"/>
    </location>
</feature>
<dbReference type="PANTHER" id="PTHR43425:SF2">
    <property type="entry name" value="OXYGEN-INSENSITIVE NADPH NITROREDUCTASE"/>
    <property type="match status" value="1"/>
</dbReference>
<keyword evidence="8" id="KW-1185">Reference proteome</keyword>
<reference evidence="7 8" key="1">
    <citation type="submission" date="2024-03" db="EMBL/GenBank/DDBJ databases">
        <title>Human intestinal bacterial collection.</title>
        <authorList>
            <person name="Pauvert C."/>
            <person name="Hitch T.C.A."/>
            <person name="Clavel T."/>
        </authorList>
    </citation>
    <scope>NUCLEOTIDE SEQUENCE [LARGE SCALE GENOMIC DNA]</scope>
    <source>
        <strain evidence="7 8">CLA-AP-H34</strain>
    </source>
</reference>
<organism evidence="7 8">
    <name type="scientific">Flavonifractor hominis</name>
    <dbReference type="NCBI Taxonomy" id="3133178"/>
    <lineage>
        <taxon>Bacteria</taxon>
        <taxon>Bacillati</taxon>
        <taxon>Bacillota</taxon>
        <taxon>Clostridia</taxon>
        <taxon>Eubacteriales</taxon>
        <taxon>Oscillospiraceae</taxon>
        <taxon>Flavonifractor</taxon>
    </lineage>
</organism>
<dbReference type="RefSeq" id="WP_349140104.1">
    <property type="nucleotide sequence ID" value="NZ_JBBMFT010000004.1"/>
</dbReference>
<evidence type="ECO:0000256" key="2">
    <source>
        <dbReference type="ARBA" id="ARBA00022630"/>
    </source>
</evidence>
<comment type="caution">
    <text evidence="7">The sequence shown here is derived from an EMBL/GenBank/DDBJ whole genome shotgun (WGS) entry which is preliminary data.</text>
</comment>
<keyword evidence="3 5" id="KW-0288">FMN</keyword>
<dbReference type="EMBL" id="JBBMFT010000004">
    <property type="protein sequence ID" value="MEQ2456456.1"/>
    <property type="molecule type" value="Genomic_DNA"/>
</dbReference>
<dbReference type="InterPro" id="IPR000415">
    <property type="entry name" value="Nitroreductase-like"/>
</dbReference>
<name>A0ABV1ES52_9FIRM</name>
<dbReference type="Gene3D" id="3.40.109.10">
    <property type="entry name" value="NADH Oxidase"/>
    <property type="match status" value="1"/>
</dbReference>
<dbReference type="InterPro" id="IPR016446">
    <property type="entry name" value="Flavin_OxRdtase_Frp"/>
</dbReference>
<dbReference type="PANTHER" id="PTHR43425">
    <property type="entry name" value="OXYGEN-INSENSITIVE NADPH NITROREDUCTASE"/>
    <property type="match status" value="1"/>
</dbReference>